<dbReference type="GO" id="GO:0016324">
    <property type="term" value="C:apical plasma membrane"/>
    <property type="evidence" value="ECO:0007669"/>
    <property type="project" value="UniProtKB-SubCell"/>
</dbReference>
<accession>A0A8I3NUS1</accession>
<organism evidence="17 18">
    <name type="scientific">Canis lupus familiaris</name>
    <name type="common">Dog</name>
    <name type="synonym">Canis familiaris</name>
    <dbReference type="NCBI Taxonomy" id="9615"/>
    <lineage>
        <taxon>Eukaryota</taxon>
        <taxon>Metazoa</taxon>
        <taxon>Chordata</taxon>
        <taxon>Craniata</taxon>
        <taxon>Vertebrata</taxon>
        <taxon>Euteleostomi</taxon>
        <taxon>Mammalia</taxon>
        <taxon>Eutheria</taxon>
        <taxon>Laurasiatheria</taxon>
        <taxon>Carnivora</taxon>
        <taxon>Caniformia</taxon>
        <taxon>Canidae</taxon>
        <taxon>Canis</taxon>
    </lineage>
</organism>
<evidence type="ECO:0000256" key="16">
    <source>
        <dbReference type="SAM" id="Phobius"/>
    </source>
</evidence>
<feature type="transmembrane region" description="Helical" evidence="16">
    <location>
        <begin position="258"/>
        <end position="280"/>
    </location>
</feature>
<feature type="transmembrane region" description="Helical" evidence="16">
    <location>
        <begin position="178"/>
        <end position="196"/>
    </location>
</feature>
<evidence type="ECO:0000256" key="9">
    <source>
        <dbReference type="ARBA" id="ARBA00023065"/>
    </source>
</evidence>
<evidence type="ECO:0000256" key="3">
    <source>
        <dbReference type="ARBA" id="ARBA00022448"/>
    </source>
</evidence>
<dbReference type="InterPro" id="IPR003689">
    <property type="entry name" value="ZIP"/>
</dbReference>
<evidence type="ECO:0000256" key="1">
    <source>
        <dbReference type="ARBA" id="ARBA00004424"/>
    </source>
</evidence>
<comment type="subcellular location">
    <subcellularLocation>
        <location evidence="1">Apical cell membrane</location>
        <topology evidence="1">Multi-pass membrane protein</topology>
    </subcellularLocation>
</comment>
<dbReference type="Proteomes" id="UP000805418">
    <property type="component" value="Chromosome 20"/>
</dbReference>
<evidence type="ECO:0000256" key="5">
    <source>
        <dbReference type="ARBA" id="ARBA00022692"/>
    </source>
</evidence>
<evidence type="ECO:0000256" key="13">
    <source>
        <dbReference type="ARBA" id="ARBA00041702"/>
    </source>
</evidence>
<feature type="transmembrane region" description="Helical" evidence="16">
    <location>
        <begin position="434"/>
        <end position="455"/>
    </location>
</feature>
<feature type="transmembrane region" description="Helical" evidence="16">
    <location>
        <begin position="344"/>
        <end position="365"/>
    </location>
</feature>
<evidence type="ECO:0000256" key="2">
    <source>
        <dbReference type="ARBA" id="ARBA00006939"/>
    </source>
</evidence>
<keyword evidence="8 16" id="KW-1133">Transmembrane helix</keyword>
<comment type="similarity">
    <text evidence="2">Belongs to the ZIP transporter (TC 2.A.5) family.</text>
</comment>
<feature type="region of interest" description="Disordered" evidence="15">
    <location>
        <begin position="1"/>
        <end position="82"/>
    </location>
</feature>
<keyword evidence="3" id="KW-0813">Transport</keyword>
<keyword evidence="18" id="KW-1185">Reference proteome</keyword>
<feature type="transmembrane region" description="Helical" evidence="16">
    <location>
        <begin position="217"/>
        <end position="238"/>
    </location>
</feature>
<reference evidence="17" key="2">
    <citation type="submission" date="2025-08" db="UniProtKB">
        <authorList>
            <consortium name="Ensembl"/>
        </authorList>
    </citation>
    <scope>IDENTIFICATION</scope>
    <source>
        <strain evidence="17">Boxer</strain>
    </source>
</reference>
<evidence type="ECO:0000256" key="10">
    <source>
        <dbReference type="ARBA" id="ARBA00023136"/>
    </source>
</evidence>
<keyword evidence="4" id="KW-1003">Cell membrane</keyword>
<dbReference type="GO" id="GO:0071577">
    <property type="term" value="P:zinc ion transmembrane transport"/>
    <property type="evidence" value="ECO:0000318"/>
    <property type="project" value="GO_Central"/>
</dbReference>
<keyword evidence="6" id="KW-0862">Zinc</keyword>
<evidence type="ECO:0000256" key="12">
    <source>
        <dbReference type="ARBA" id="ARBA00039395"/>
    </source>
</evidence>
<dbReference type="GO" id="GO:0005886">
    <property type="term" value="C:plasma membrane"/>
    <property type="evidence" value="ECO:0000318"/>
    <property type="project" value="GO_Central"/>
</dbReference>
<evidence type="ECO:0000256" key="8">
    <source>
        <dbReference type="ARBA" id="ARBA00022989"/>
    </source>
</evidence>
<evidence type="ECO:0000256" key="11">
    <source>
        <dbReference type="ARBA" id="ARBA00036307"/>
    </source>
</evidence>
<dbReference type="Pfam" id="PF02535">
    <property type="entry name" value="Zip"/>
    <property type="match status" value="1"/>
</dbReference>
<evidence type="ECO:0000256" key="6">
    <source>
        <dbReference type="ARBA" id="ARBA00022833"/>
    </source>
</evidence>
<evidence type="ECO:0000256" key="14">
    <source>
        <dbReference type="ARBA" id="ARBA00042778"/>
    </source>
</evidence>
<protein>
    <recommendedName>
        <fullName evidence="12">Zinc transporter ZIP3</fullName>
    </recommendedName>
    <alternativeName>
        <fullName evidence="14">Solute carrier family 39 member 3</fullName>
    </alternativeName>
    <alternativeName>
        <fullName evidence="13">Zrt- and Irt-like protein 3</fullName>
    </alternativeName>
</protein>
<dbReference type="Reactome" id="R-CFA-442380">
    <property type="pathway name" value="Zinc influx into cells by the SLC39 gene family"/>
</dbReference>
<feature type="transmembrane region" description="Helical" evidence="16">
    <location>
        <begin position="403"/>
        <end position="422"/>
    </location>
</feature>
<dbReference type="PANTHER" id="PTHR11040:SF221">
    <property type="entry name" value="ZINC TRANSPORTER ZIP3"/>
    <property type="match status" value="1"/>
</dbReference>
<reference evidence="17" key="3">
    <citation type="submission" date="2025-09" db="UniProtKB">
        <authorList>
            <consortium name="Ensembl"/>
        </authorList>
    </citation>
    <scope>IDENTIFICATION</scope>
    <source>
        <strain evidence="17">Boxer</strain>
    </source>
</reference>
<keyword evidence="9" id="KW-0406">Ion transport</keyword>
<comment type="catalytic activity">
    <reaction evidence="11">
        <text>Zn(2+)(in) = Zn(2+)(out)</text>
        <dbReference type="Rhea" id="RHEA:29351"/>
        <dbReference type="ChEBI" id="CHEBI:29105"/>
    </reaction>
    <physiologicalReaction direction="left-to-right" evidence="11">
        <dbReference type="Rhea" id="RHEA:29352"/>
    </physiologicalReaction>
</comment>
<evidence type="ECO:0000313" key="18">
    <source>
        <dbReference type="Proteomes" id="UP000805418"/>
    </source>
</evidence>
<dbReference type="OrthoDB" id="448280at2759"/>
<feature type="compositionally biased region" description="Low complexity" evidence="15">
    <location>
        <begin position="23"/>
        <end position="35"/>
    </location>
</feature>
<keyword evidence="10 16" id="KW-0472">Membrane</keyword>
<sequence length="488" mass="51623">MARRLQPVAPGMANGQGRGRGVGSRARSRGWSGARLWGRDRAAVERREAPAGGRGPRGGACGPGPGAGAGRGGSGPGRLGRPLAEAGLRRPLLVPRFPASSALICCRPRKRSARAPSRPRPPRGAGCSVVHTAVAARRHEPPAAWLGPVAHRGTGVCAHTWFGPAATRAVRAATMMKLLVAKILCMVGVFFFMLLGSLLPVKIIETDFEKAHRSKKILSLCNTFGGGVFLATCFNALLPAVRDKLQKVLSLGHISTDYPLAETIVMLGFFMTVFLEQLILTFRKEKPSFIDLETFNAGSDAGSDSEYESPFMGGTRGHALYAEPHAHAHGLSVQELSRSSPLRLLSLVFALSAHSIFEGLALGLQEDGEKVVSLFVGVAIHETLVAVALGISMARSAMALRDAAKLAVTVSAMIPLGISIGLGIESAQGVPSSVASVLLQGLAGGTFLFVTFFEILAKELEEKSDRLLKVLFLVLGYAVLAGMVFLKW</sequence>
<dbReference type="GeneTree" id="ENSGT00940000160231"/>
<dbReference type="AlphaFoldDB" id="A0A8I3NUS1"/>
<keyword evidence="5 16" id="KW-0812">Transmembrane</keyword>
<dbReference type="Ensembl" id="ENSCAFT00845020377.1">
    <property type="protein sequence ID" value="ENSCAFP00845015972.1"/>
    <property type="gene ID" value="ENSCAFG00845011490.1"/>
</dbReference>
<dbReference type="GO" id="GO:0005385">
    <property type="term" value="F:zinc ion transmembrane transporter activity"/>
    <property type="evidence" value="ECO:0000318"/>
    <property type="project" value="GO_Central"/>
</dbReference>
<evidence type="ECO:0000256" key="15">
    <source>
        <dbReference type="SAM" id="MobiDB-lite"/>
    </source>
</evidence>
<feature type="compositionally biased region" description="Basic and acidic residues" evidence="15">
    <location>
        <begin position="37"/>
        <end position="49"/>
    </location>
</feature>
<keyword evidence="7" id="KW-0864">Zinc transport</keyword>
<evidence type="ECO:0000313" key="17">
    <source>
        <dbReference type="Ensembl" id="ENSCAFP00845015972.1"/>
    </source>
</evidence>
<proteinExistence type="inferred from homology"/>
<feature type="transmembrane region" description="Helical" evidence="16">
    <location>
        <begin position="371"/>
        <end position="391"/>
    </location>
</feature>
<feature type="transmembrane region" description="Helical" evidence="16">
    <location>
        <begin position="467"/>
        <end position="486"/>
    </location>
</feature>
<feature type="compositionally biased region" description="Gly residues" evidence="15">
    <location>
        <begin position="52"/>
        <end position="78"/>
    </location>
</feature>
<evidence type="ECO:0000256" key="4">
    <source>
        <dbReference type="ARBA" id="ARBA00022475"/>
    </source>
</evidence>
<dbReference type="PANTHER" id="PTHR11040">
    <property type="entry name" value="ZINC/IRON TRANSPORTER"/>
    <property type="match status" value="1"/>
</dbReference>
<name>A0A8I3NUS1_CANLF</name>
<evidence type="ECO:0000256" key="7">
    <source>
        <dbReference type="ARBA" id="ARBA00022906"/>
    </source>
</evidence>
<reference evidence="17" key="1">
    <citation type="submission" date="2020-03" db="EMBL/GenBank/DDBJ databases">
        <title>Long-read based genome assembly of a Labrador retriever dog.</title>
        <authorList>
            <person name="Eory L."/>
            <person name="Zhang W."/>
            <person name="Schoenebeck J."/>
        </authorList>
    </citation>
    <scope>NUCLEOTIDE SEQUENCE [LARGE SCALE GENOMIC DNA]</scope>
    <source>
        <strain evidence="17">Labrador retriever</strain>
    </source>
</reference>
<dbReference type="FunCoup" id="A0A8I3NUS1">
    <property type="interactions" value="795"/>
</dbReference>
<gene>
    <name evidence="17" type="primary">SLC39A3</name>
</gene>